<gene>
    <name evidence="3" type="ORF">AVDCRST_MAG24-471</name>
</gene>
<proteinExistence type="predicted"/>
<keyword evidence="3" id="KW-0378">Hydrolase</keyword>
<name>A0A6J4L5Y9_9ACTN</name>
<sequence>MTDVVSGAHQGAQPTQVSMLPLPDGRDLEIAVSGPADGVPFVWHHGTPGCVHQAARMRAATAERGLRLVTYSRAGAGRSTRHPGRTVADVAADVAAVLDHLGADRCLTGGGSGGGPHALATGALLPERVAGVLCVCGIRPYRGDLGEWLAGMGQDNLDEFGLALEGEEALRPYLVKHRAAMLDATVDEVIEELSTLLPPVDRAVLTGDLGADLLAGLQGGVRSVDGWLDDDLAFTTGWGFELEALREHGVPTYLWQGSADLMVPAAHAQWLSEHLPDAVLHLEEGEGHLSVSVGALPRMLDELVTHL</sequence>
<reference evidence="3" key="1">
    <citation type="submission" date="2020-02" db="EMBL/GenBank/DDBJ databases">
        <authorList>
            <person name="Meier V. D."/>
        </authorList>
    </citation>
    <scope>NUCLEOTIDE SEQUENCE</scope>
    <source>
        <strain evidence="3">AVDCRST_MAG24</strain>
    </source>
</reference>
<organism evidence="3">
    <name type="scientific">uncultured Nocardioidaceae bacterium</name>
    <dbReference type="NCBI Taxonomy" id="253824"/>
    <lineage>
        <taxon>Bacteria</taxon>
        <taxon>Bacillati</taxon>
        <taxon>Actinomycetota</taxon>
        <taxon>Actinomycetes</taxon>
        <taxon>Propionibacteriales</taxon>
        <taxon>Nocardioidaceae</taxon>
        <taxon>environmental samples</taxon>
    </lineage>
</organism>
<evidence type="ECO:0000259" key="2">
    <source>
        <dbReference type="Pfam" id="PF00561"/>
    </source>
</evidence>
<accession>A0A6J4L5Y9</accession>
<dbReference type="InterPro" id="IPR000073">
    <property type="entry name" value="AB_hydrolase_1"/>
</dbReference>
<dbReference type="InterPro" id="IPR050471">
    <property type="entry name" value="AB_hydrolase"/>
</dbReference>
<protein>
    <submittedName>
        <fullName evidence="3">Hydrolase, alpha/beta fold family</fullName>
    </submittedName>
</protein>
<dbReference type="InterPro" id="IPR029058">
    <property type="entry name" value="AB_hydrolase_fold"/>
</dbReference>
<dbReference type="Pfam" id="PF00561">
    <property type="entry name" value="Abhydrolase_1"/>
    <property type="match status" value="1"/>
</dbReference>
<dbReference type="EMBL" id="CADCUF010000064">
    <property type="protein sequence ID" value="CAA9323904.1"/>
    <property type="molecule type" value="Genomic_DNA"/>
</dbReference>
<dbReference type="GO" id="GO:0016787">
    <property type="term" value="F:hydrolase activity"/>
    <property type="evidence" value="ECO:0007669"/>
    <property type="project" value="UniProtKB-KW"/>
</dbReference>
<dbReference type="Gene3D" id="3.40.50.1820">
    <property type="entry name" value="alpha/beta hydrolase"/>
    <property type="match status" value="1"/>
</dbReference>
<feature type="region of interest" description="Disordered" evidence="1">
    <location>
        <begin position="1"/>
        <end position="21"/>
    </location>
</feature>
<evidence type="ECO:0000256" key="1">
    <source>
        <dbReference type="SAM" id="MobiDB-lite"/>
    </source>
</evidence>
<dbReference type="AlphaFoldDB" id="A0A6J4L5Y9"/>
<feature type="domain" description="AB hydrolase-1" evidence="2">
    <location>
        <begin position="40"/>
        <end position="141"/>
    </location>
</feature>
<dbReference type="PANTHER" id="PTHR43433:SF5">
    <property type="entry name" value="AB HYDROLASE-1 DOMAIN-CONTAINING PROTEIN"/>
    <property type="match status" value="1"/>
</dbReference>
<dbReference type="SUPFAM" id="SSF53474">
    <property type="entry name" value="alpha/beta-Hydrolases"/>
    <property type="match status" value="1"/>
</dbReference>
<dbReference type="PANTHER" id="PTHR43433">
    <property type="entry name" value="HYDROLASE, ALPHA/BETA FOLD FAMILY PROTEIN"/>
    <property type="match status" value="1"/>
</dbReference>
<evidence type="ECO:0000313" key="3">
    <source>
        <dbReference type="EMBL" id="CAA9323904.1"/>
    </source>
</evidence>